<dbReference type="SMART" id="SM00668">
    <property type="entry name" value="CTLH"/>
    <property type="match status" value="1"/>
</dbReference>
<dbReference type="InterPro" id="IPR013083">
    <property type="entry name" value="Znf_RING/FYVE/PHD"/>
</dbReference>
<dbReference type="InterPro" id="IPR006595">
    <property type="entry name" value="CTLH_C"/>
</dbReference>
<name>A0ABD0Z3V2_CARAN</name>
<dbReference type="AlphaFoldDB" id="A0ABD0Z3V2"/>
<comment type="caution">
    <text evidence="7">The sequence shown here is derived from an EMBL/GenBank/DDBJ whole genome shotgun (WGS) entry which is preliminary data.</text>
</comment>
<dbReference type="InterPro" id="IPR006594">
    <property type="entry name" value="LisH"/>
</dbReference>
<dbReference type="GO" id="GO:0005737">
    <property type="term" value="C:cytoplasm"/>
    <property type="evidence" value="ECO:0007669"/>
    <property type="project" value="UniProtKB-SubCell"/>
</dbReference>
<dbReference type="PROSITE" id="PS50897">
    <property type="entry name" value="CTLH"/>
    <property type="match status" value="1"/>
</dbReference>
<dbReference type="InterPro" id="IPR027370">
    <property type="entry name" value="Znf-RING_euk"/>
</dbReference>
<dbReference type="Gene3D" id="3.30.40.10">
    <property type="entry name" value="Zinc/RING finger domain, C3HC4 (zinc finger)"/>
    <property type="match status" value="1"/>
</dbReference>
<evidence type="ECO:0000256" key="1">
    <source>
        <dbReference type="ARBA" id="ARBA00004496"/>
    </source>
</evidence>
<dbReference type="InterPro" id="IPR024964">
    <property type="entry name" value="CTLH/CRA"/>
</dbReference>
<dbReference type="InterPro" id="IPR045098">
    <property type="entry name" value="Fyv10_fam"/>
</dbReference>
<dbReference type="SMART" id="SM00667">
    <property type="entry name" value="LisH"/>
    <property type="match status" value="1"/>
</dbReference>
<keyword evidence="5" id="KW-0862">Zinc</keyword>
<evidence type="ECO:0000259" key="6">
    <source>
        <dbReference type="PROSITE" id="PS50897"/>
    </source>
</evidence>
<keyword evidence="8" id="KW-1185">Reference proteome</keyword>
<organism evidence="7 8">
    <name type="scientific">Cardamine amara subsp. amara</name>
    <dbReference type="NCBI Taxonomy" id="228776"/>
    <lineage>
        <taxon>Eukaryota</taxon>
        <taxon>Viridiplantae</taxon>
        <taxon>Streptophyta</taxon>
        <taxon>Embryophyta</taxon>
        <taxon>Tracheophyta</taxon>
        <taxon>Spermatophyta</taxon>
        <taxon>Magnoliopsida</taxon>
        <taxon>eudicotyledons</taxon>
        <taxon>Gunneridae</taxon>
        <taxon>Pentapetalae</taxon>
        <taxon>rosids</taxon>
        <taxon>malvids</taxon>
        <taxon>Brassicales</taxon>
        <taxon>Brassicaceae</taxon>
        <taxon>Cardamineae</taxon>
        <taxon>Cardamine</taxon>
    </lineage>
</organism>
<dbReference type="Proteomes" id="UP001558713">
    <property type="component" value="Unassembled WGS sequence"/>
</dbReference>
<evidence type="ECO:0000313" key="8">
    <source>
        <dbReference type="Proteomes" id="UP001558713"/>
    </source>
</evidence>
<keyword evidence="2" id="KW-0963">Cytoplasm</keyword>
<protein>
    <submittedName>
        <fullName evidence="7">RMD5-like protein</fullName>
    </submittedName>
</protein>
<gene>
    <name evidence="7" type="ORF">V5N11_017192</name>
</gene>
<proteinExistence type="predicted"/>
<dbReference type="SMART" id="SM00757">
    <property type="entry name" value="CRA"/>
    <property type="match status" value="1"/>
</dbReference>
<dbReference type="PANTHER" id="PTHR12170:SF11">
    <property type="entry name" value="PROTEIN RMD5 HOMOLOG"/>
    <property type="match status" value="1"/>
</dbReference>
<dbReference type="SUPFAM" id="SSF57850">
    <property type="entry name" value="RING/U-box"/>
    <property type="match status" value="1"/>
</dbReference>
<keyword evidence="4" id="KW-0863">Zinc-finger</keyword>
<dbReference type="GO" id="GO:0008270">
    <property type="term" value="F:zinc ion binding"/>
    <property type="evidence" value="ECO:0007669"/>
    <property type="project" value="UniProtKB-KW"/>
</dbReference>
<dbReference type="InterPro" id="IPR013144">
    <property type="entry name" value="CRA_dom"/>
</dbReference>
<dbReference type="EMBL" id="JBANAX010000901">
    <property type="protein sequence ID" value="KAL1189377.1"/>
    <property type="molecule type" value="Genomic_DNA"/>
</dbReference>
<dbReference type="Pfam" id="PF10607">
    <property type="entry name" value="CTLH"/>
    <property type="match status" value="1"/>
</dbReference>
<keyword evidence="3" id="KW-0479">Metal-binding</keyword>
<dbReference type="Pfam" id="PF13445">
    <property type="entry name" value="zf-RING_UBOX"/>
    <property type="match status" value="1"/>
</dbReference>
<evidence type="ECO:0000256" key="5">
    <source>
        <dbReference type="ARBA" id="ARBA00022833"/>
    </source>
</evidence>
<sequence>MELKTVKDAFDRVAKKQKLSNSKTLEVVDMMSQEIDKALNTIQEAPPGGSDIPLYHKSVVADLKKTFEEIDPSKQLEAPQKELNVALTKYPKVLEKTLNPDISMAYRNFEFDPHTVHQIIADFLYRQGMVNIGESFISETGESESSARNSFIEMNLILETLERRDLGPALNWAALNSDKLKEASSDLEMKLHSLQFLEIAKDGNSNEALDYARKHIATYSDTYFPKIQKLMGSLLWKQSLAKSPYADFLSPGLWTKAAKELTRQYCNILGEPSECPLSVTIEAGSLALPPLFKFLNVLVKNRKDWQTMEHLPVHVPLPEEFQYHTVFVCPVSRELSSEANPAMRLCCGHVLCKLSINRMSKNGTKTFKCPNCPTDIDASQCKQLYF</sequence>
<dbReference type="CDD" id="cd16652">
    <property type="entry name" value="dRING_Rmd5p-like"/>
    <property type="match status" value="1"/>
</dbReference>
<feature type="domain" description="CTLH" evidence="6">
    <location>
        <begin position="150"/>
        <end position="207"/>
    </location>
</feature>
<evidence type="ECO:0000313" key="7">
    <source>
        <dbReference type="EMBL" id="KAL1189377.1"/>
    </source>
</evidence>
<accession>A0ABD0Z3V2</accession>
<reference evidence="7 8" key="1">
    <citation type="submission" date="2024-04" db="EMBL/GenBank/DDBJ databases">
        <title>Genome assembly C_amara_ONT_v2.</title>
        <authorList>
            <person name="Yant L."/>
            <person name="Moore C."/>
            <person name="Slenker M."/>
        </authorList>
    </citation>
    <scope>NUCLEOTIDE SEQUENCE [LARGE SCALE GENOMIC DNA]</scope>
    <source>
        <tissue evidence="7">Leaf</tissue>
    </source>
</reference>
<evidence type="ECO:0000256" key="2">
    <source>
        <dbReference type="ARBA" id="ARBA00022490"/>
    </source>
</evidence>
<evidence type="ECO:0000256" key="4">
    <source>
        <dbReference type="ARBA" id="ARBA00022771"/>
    </source>
</evidence>
<evidence type="ECO:0000256" key="3">
    <source>
        <dbReference type="ARBA" id="ARBA00022723"/>
    </source>
</evidence>
<comment type="subcellular location">
    <subcellularLocation>
        <location evidence="1">Cytoplasm</location>
    </subcellularLocation>
</comment>
<dbReference type="PROSITE" id="PS50896">
    <property type="entry name" value="LISH"/>
    <property type="match status" value="1"/>
</dbReference>
<dbReference type="FunFam" id="3.30.40.10:FF:000143">
    <property type="entry name" value="Regulator of gluconeogenesis Rmd5"/>
    <property type="match status" value="1"/>
</dbReference>
<dbReference type="PANTHER" id="PTHR12170">
    <property type="entry name" value="MACROPHAGE ERYTHROBLAST ATTACHER-RELATED"/>
    <property type="match status" value="1"/>
</dbReference>
<dbReference type="InterPro" id="IPR037683">
    <property type="entry name" value="Rmd5_dRing"/>
</dbReference>